<gene>
    <name evidence="1" type="ORF">GCM10009788_46890</name>
</gene>
<reference evidence="1 2" key="1">
    <citation type="journal article" date="2019" name="Int. J. Syst. Evol. Microbiol.">
        <title>The Global Catalogue of Microorganisms (GCM) 10K type strain sequencing project: providing services to taxonomists for standard genome sequencing and annotation.</title>
        <authorList>
            <consortium name="The Broad Institute Genomics Platform"/>
            <consortium name="The Broad Institute Genome Sequencing Center for Infectious Disease"/>
            <person name="Wu L."/>
            <person name="Ma J."/>
        </authorList>
    </citation>
    <scope>NUCLEOTIDE SEQUENCE [LARGE SCALE GENOMIC DNA]</scope>
    <source>
        <strain evidence="1 2">JCM 14942</strain>
    </source>
</reference>
<keyword evidence="2" id="KW-1185">Reference proteome</keyword>
<organism evidence="1 2">
    <name type="scientific">Nocardioides humi</name>
    <dbReference type="NCBI Taxonomy" id="449461"/>
    <lineage>
        <taxon>Bacteria</taxon>
        <taxon>Bacillati</taxon>
        <taxon>Actinomycetota</taxon>
        <taxon>Actinomycetes</taxon>
        <taxon>Propionibacteriales</taxon>
        <taxon>Nocardioidaceae</taxon>
        <taxon>Nocardioides</taxon>
    </lineage>
</organism>
<protein>
    <recommendedName>
        <fullName evidence="3">Transcriptional regulator, AbiEi antitoxin, Type IV TA system</fullName>
    </recommendedName>
</protein>
<proteinExistence type="predicted"/>
<dbReference type="Proteomes" id="UP001500842">
    <property type="component" value="Unassembled WGS sequence"/>
</dbReference>
<evidence type="ECO:0000313" key="1">
    <source>
        <dbReference type="EMBL" id="GAA1538831.1"/>
    </source>
</evidence>
<evidence type="ECO:0008006" key="3">
    <source>
        <dbReference type="Google" id="ProtNLM"/>
    </source>
</evidence>
<sequence length="268" mass="30458">MSEDERYAVRCRATYAQANTEVVLSHVSALPFTVAPLWGFDLSEVHLTREDGRAGRKERGVRRHCGKLLAGDVIETNGLLVMSPVRASLEATMLGSAEAGLVVVNHFLHRGDFDLDTLRGRYDDTMDRWPNSLPTDLVLRLANPLVESVAESRTEYFCFQRGLPRPIAQYEVREGGVVVAHLDFAFPDLGFWIEFDGRVKYERYLRPGETAADAVLREKRRQDMVAELTGWRCLRITWADLADPDALERRIRRLIDSIAAERSRRRAS</sequence>
<comment type="caution">
    <text evidence="1">The sequence shown here is derived from an EMBL/GenBank/DDBJ whole genome shotgun (WGS) entry which is preliminary data.</text>
</comment>
<dbReference type="EMBL" id="BAAAOR010000036">
    <property type="protein sequence ID" value="GAA1538831.1"/>
    <property type="molecule type" value="Genomic_DNA"/>
</dbReference>
<name>A0ABN2BEH2_9ACTN</name>
<accession>A0ABN2BEH2</accession>
<evidence type="ECO:0000313" key="2">
    <source>
        <dbReference type="Proteomes" id="UP001500842"/>
    </source>
</evidence>